<evidence type="ECO:0000313" key="2">
    <source>
        <dbReference type="EMBL" id="QBP42743.1"/>
    </source>
</evidence>
<organism evidence="2 3">
    <name type="scientific">Paenisporosarcina antarctica</name>
    <dbReference type="NCBI Taxonomy" id="417367"/>
    <lineage>
        <taxon>Bacteria</taxon>
        <taxon>Bacillati</taxon>
        <taxon>Bacillota</taxon>
        <taxon>Bacilli</taxon>
        <taxon>Bacillales</taxon>
        <taxon>Caryophanaceae</taxon>
        <taxon>Paenisporosarcina</taxon>
    </lineage>
</organism>
<feature type="transmembrane region" description="Helical" evidence="1">
    <location>
        <begin position="49"/>
        <end position="68"/>
    </location>
</feature>
<keyword evidence="1" id="KW-0472">Membrane</keyword>
<keyword evidence="1" id="KW-1133">Transmembrane helix</keyword>
<dbReference type="Proteomes" id="UP000294292">
    <property type="component" value="Chromosome"/>
</dbReference>
<accession>A0A4P7A201</accession>
<evidence type="ECO:0000313" key="3">
    <source>
        <dbReference type="Proteomes" id="UP000294292"/>
    </source>
</evidence>
<gene>
    <name evidence="2" type="ORF">E2636_17060</name>
</gene>
<dbReference type="OrthoDB" id="2476187at2"/>
<keyword evidence="3" id="KW-1185">Reference proteome</keyword>
<sequence>MIVRNLKKLYIAIGIFILVMILNFPFPHVKPFAEANFGIMNISISSSSGLHYLGIFSLVLLIIGIYFLATSLEKYRVRLVILALVVYSLLPLVIVESYQTTFASGIYAVKYEQDSSNCEFDRVDDKTMAGVCELTFRNYSNDDVHFDVTFYNKEDFESDSMISLMNEGSPYKVSLSGKETRTVHFNTEIDISNLNAYTNGIFSLVNIQIRQGKKVRYL</sequence>
<proteinExistence type="predicted"/>
<name>A0A4P7A201_9BACL</name>
<protein>
    <submittedName>
        <fullName evidence="2">Uncharacterized protein</fullName>
    </submittedName>
</protein>
<keyword evidence="1" id="KW-0812">Transmembrane</keyword>
<feature type="transmembrane region" description="Helical" evidence="1">
    <location>
        <begin position="75"/>
        <end position="94"/>
    </location>
</feature>
<dbReference type="EMBL" id="CP038015">
    <property type="protein sequence ID" value="QBP42743.1"/>
    <property type="molecule type" value="Genomic_DNA"/>
</dbReference>
<evidence type="ECO:0000256" key="1">
    <source>
        <dbReference type="SAM" id="Phobius"/>
    </source>
</evidence>
<dbReference type="AlphaFoldDB" id="A0A4P7A201"/>
<dbReference type="KEGG" id="panc:E2636_17060"/>
<dbReference type="RefSeq" id="WP_134211409.1">
    <property type="nucleotide sequence ID" value="NZ_CP038015.1"/>
</dbReference>
<feature type="transmembrane region" description="Helical" evidence="1">
    <location>
        <begin position="9"/>
        <end position="29"/>
    </location>
</feature>
<reference evidence="2 3" key="1">
    <citation type="submission" date="2019-03" db="EMBL/GenBank/DDBJ databases">
        <title>Complete genome sequence of Paenisporosarcina antarctica CGMCC 1.6503T.</title>
        <authorList>
            <person name="Rong J.-C."/>
            <person name="Chi N.-Y."/>
            <person name="Zhang Q.-F."/>
        </authorList>
    </citation>
    <scope>NUCLEOTIDE SEQUENCE [LARGE SCALE GENOMIC DNA]</scope>
    <source>
        <strain evidence="2 3">CGMCC 1.6503</strain>
    </source>
</reference>